<feature type="transmembrane region" description="Helical" evidence="1">
    <location>
        <begin position="93"/>
        <end position="116"/>
    </location>
</feature>
<keyword evidence="1" id="KW-1133">Transmembrane helix</keyword>
<accession>A0AAV5TN20</accession>
<dbReference type="PANTHER" id="PTHR47023:SF3">
    <property type="entry name" value="G-PROTEIN COUPLED RECEPTORS FAMILY 1 PROFILE DOMAIN-CONTAINING PROTEIN"/>
    <property type="match status" value="1"/>
</dbReference>
<feature type="transmembrane region" description="Helical" evidence="1">
    <location>
        <begin position="182"/>
        <end position="200"/>
    </location>
</feature>
<evidence type="ECO:0000313" key="3">
    <source>
        <dbReference type="Proteomes" id="UP001432027"/>
    </source>
</evidence>
<protein>
    <recommendedName>
        <fullName evidence="4">G protein-coupled receptor</fullName>
    </recommendedName>
</protein>
<comment type="caution">
    <text evidence="2">The sequence shown here is derived from an EMBL/GenBank/DDBJ whole genome shotgun (WGS) entry which is preliminary data.</text>
</comment>
<feature type="non-terminal residue" evidence="2">
    <location>
        <position position="225"/>
    </location>
</feature>
<feature type="transmembrane region" description="Helical" evidence="1">
    <location>
        <begin position="143"/>
        <end position="162"/>
    </location>
</feature>
<keyword evidence="1" id="KW-0812">Transmembrane</keyword>
<reference evidence="2" key="1">
    <citation type="submission" date="2023-10" db="EMBL/GenBank/DDBJ databases">
        <title>Genome assembly of Pristionchus species.</title>
        <authorList>
            <person name="Yoshida K."/>
            <person name="Sommer R.J."/>
        </authorList>
    </citation>
    <scope>NUCLEOTIDE SEQUENCE</scope>
    <source>
        <strain evidence="2">RS0144</strain>
    </source>
</reference>
<dbReference type="PANTHER" id="PTHR47023">
    <property type="entry name" value="SEX PEPTIDE RECEPTOR"/>
    <property type="match status" value="1"/>
</dbReference>
<evidence type="ECO:0008006" key="4">
    <source>
        <dbReference type="Google" id="ProtNLM"/>
    </source>
</evidence>
<dbReference type="Gene3D" id="1.20.1070.10">
    <property type="entry name" value="Rhodopsin 7-helix transmembrane proteins"/>
    <property type="match status" value="1"/>
</dbReference>
<name>A0AAV5TN20_9BILA</name>
<organism evidence="2 3">
    <name type="scientific">Pristionchus entomophagus</name>
    <dbReference type="NCBI Taxonomy" id="358040"/>
    <lineage>
        <taxon>Eukaryota</taxon>
        <taxon>Metazoa</taxon>
        <taxon>Ecdysozoa</taxon>
        <taxon>Nematoda</taxon>
        <taxon>Chromadorea</taxon>
        <taxon>Rhabditida</taxon>
        <taxon>Rhabditina</taxon>
        <taxon>Diplogasteromorpha</taxon>
        <taxon>Diplogasteroidea</taxon>
        <taxon>Neodiplogasteridae</taxon>
        <taxon>Pristionchus</taxon>
    </lineage>
</organism>
<feature type="transmembrane region" description="Helical" evidence="1">
    <location>
        <begin position="57"/>
        <end position="81"/>
    </location>
</feature>
<keyword evidence="3" id="KW-1185">Reference proteome</keyword>
<gene>
    <name evidence="2" type="ORF">PENTCL1PPCAC_17822</name>
</gene>
<sequence length="225" mass="25291">EDGGISDLATLGFCNISQRGSNRGCASYEIFDGFTNECTLAYAMQFEDQDTDSTMKILYGFVLPILVLLVIITNGVVVLILRTQRITRSPVEPLFWMGISALSMAISPLPYTIFYYNLGHWNDGQHTQFLCLLRKMCMEELPFLFNTIITFLTLLLGIQRFIAVQFPLRSFDLCSHKMTKRAIRISFLLALLLSCINYGSESSILLHFCIDITPSIDSSPPSSLS</sequence>
<dbReference type="AlphaFoldDB" id="A0AAV5TN20"/>
<keyword evidence="1" id="KW-0472">Membrane</keyword>
<dbReference type="SUPFAM" id="SSF81321">
    <property type="entry name" value="Family A G protein-coupled receptor-like"/>
    <property type="match status" value="1"/>
</dbReference>
<dbReference type="Proteomes" id="UP001432027">
    <property type="component" value="Unassembled WGS sequence"/>
</dbReference>
<evidence type="ECO:0000313" key="2">
    <source>
        <dbReference type="EMBL" id="GMS95647.1"/>
    </source>
</evidence>
<proteinExistence type="predicted"/>
<dbReference type="InterPro" id="IPR053071">
    <property type="entry name" value="GPCR1-related_rcpt"/>
</dbReference>
<evidence type="ECO:0000256" key="1">
    <source>
        <dbReference type="SAM" id="Phobius"/>
    </source>
</evidence>
<dbReference type="EMBL" id="BTSX01000004">
    <property type="protein sequence ID" value="GMS95647.1"/>
    <property type="molecule type" value="Genomic_DNA"/>
</dbReference>
<feature type="non-terminal residue" evidence="2">
    <location>
        <position position="1"/>
    </location>
</feature>